<dbReference type="AlphaFoldDB" id="A0A7J7JF69"/>
<gene>
    <name evidence="1" type="ORF">EB796_017451</name>
</gene>
<dbReference type="OrthoDB" id="10263782at2759"/>
<keyword evidence="2" id="KW-1185">Reference proteome</keyword>
<evidence type="ECO:0008006" key="3">
    <source>
        <dbReference type="Google" id="ProtNLM"/>
    </source>
</evidence>
<dbReference type="InterPro" id="IPR019362">
    <property type="entry name" value="MMADHC"/>
</dbReference>
<comment type="caution">
    <text evidence="1">The sequence shown here is derived from an EMBL/GenBank/DDBJ whole genome shotgun (WGS) entry which is preliminary data.</text>
</comment>
<dbReference type="Proteomes" id="UP000593567">
    <property type="component" value="Unassembled WGS sequence"/>
</dbReference>
<proteinExistence type="predicted"/>
<evidence type="ECO:0000313" key="2">
    <source>
        <dbReference type="Proteomes" id="UP000593567"/>
    </source>
</evidence>
<dbReference type="PANTHER" id="PTHR13192">
    <property type="entry name" value="MY011 PROTEIN"/>
    <property type="match status" value="1"/>
</dbReference>
<dbReference type="PANTHER" id="PTHR13192:SF3">
    <property type="entry name" value="COBALAMIN TRAFFICKING PROTEIN CBLD"/>
    <property type="match status" value="1"/>
</dbReference>
<organism evidence="1 2">
    <name type="scientific">Bugula neritina</name>
    <name type="common">Brown bryozoan</name>
    <name type="synonym">Sertularia neritina</name>
    <dbReference type="NCBI Taxonomy" id="10212"/>
    <lineage>
        <taxon>Eukaryota</taxon>
        <taxon>Metazoa</taxon>
        <taxon>Spiralia</taxon>
        <taxon>Lophotrochozoa</taxon>
        <taxon>Bryozoa</taxon>
        <taxon>Gymnolaemata</taxon>
        <taxon>Cheilostomatida</taxon>
        <taxon>Flustrina</taxon>
        <taxon>Buguloidea</taxon>
        <taxon>Bugulidae</taxon>
        <taxon>Bugula</taxon>
    </lineage>
</organism>
<name>A0A7J7JF69_BUGNE</name>
<accession>A0A7J7JF69</accession>
<reference evidence="1" key="1">
    <citation type="submission" date="2020-06" db="EMBL/GenBank/DDBJ databases">
        <title>Draft genome of Bugula neritina, a colonial animal packing powerful symbionts and potential medicines.</title>
        <authorList>
            <person name="Rayko M."/>
        </authorList>
    </citation>
    <scope>NUCLEOTIDE SEQUENCE [LARGE SCALE GENOMIC DNA]</scope>
    <source>
        <strain evidence="1">Kwan_BN1</strain>
    </source>
</reference>
<evidence type="ECO:0000313" key="1">
    <source>
        <dbReference type="EMBL" id="KAF6024246.1"/>
    </source>
</evidence>
<dbReference type="Pfam" id="PF10229">
    <property type="entry name" value="MMADHC"/>
    <property type="match status" value="1"/>
</dbReference>
<dbReference type="GO" id="GO:0005739">
    <property type="term" value="C:mitochondrion"/>
    <property type="evidence" value="ECO:0007669"/>
    <property type="project" value="TreeGrafter"/>
</dbReference>
<protein>
    <recommendedName>
        <fullName evidence="3">MMADHC</fullName>
    </recommendedName>
</protein>
<sequence length="296" mass="33545">MAALVASQKKAIVRSVAGLRTIISCVKLMRSCDSNTPKDPFYYEKGDREDQKVWPDRELWLNPYYQMRFPLPGNVGPSYLDTTLTPNTVLADSKPSVDVDMLTTDKRHLGQAAAVTQFNMRQSFMMDKREDSSDIRHFDVEMKVQECPVLIRKDFQLLFPESNIMSGDFTIVSLCQQTENDMSGWSEKVESEREALLALYSEAAKELCSALTNAGFWADFLDVCSGKPALGPHTTDTMFETDERYRHFGFEIEDLGCCKVIKHHKWGTKSFVGCIFTNAPVDSPVLVDLLHFTHNT</sequence>
<dbReference type="GO" id="GO:0009235">
    <property type="term" value="P:cobalamin metabolic process"/>
    <property type="evidence" value="ECO:0007669"/>
    <property type="project" value="InterPro"/>
</dbReference>
<dbReference type="EMBL" id="VXIV02002600">
    <property type="protein sequence ID" value="KAF6024246.1"/>
    <property type="molecule type" value="Genomic_DNA"/>
</dbReference>